<dbReference type="AlphaFoldDB" id="A0A1F7I211"/>
<reference evidence="2 3" key="1">
    <citation type="journal article" date="2016" name="Nat. Commun.">
        <title>Thousands of microbial genomes shed light on interconnected biogeochemical processes in an aquifer system.</title>
        <authorList>
            <person name="Anantharaman K."/>
            <person name="Brown C.T."/>
            <person name="Hug L.A."/>
            <person name="Sharon I."/>
            <person name="Castelle C.J."/>
            <person name="Probst A.J."/>
            <person name="Thomas B.C."/>
            <person name="Singh A."/>
            <person name="Wilkins M.J."/>
            <person name="Karaoz U."/>
            <person name="Brodie E.L."/>
            <person name="Williams K.H."/>
            <person name="Hubbard S.S."/>
            <person name="Banfield J.F."/>
        </authorList>
    </citation>
    <scope>NUCLEOTIDE SEQUENCE [LARGE SCALE GENOMIC DNA]</scope>
</reference>
<sequence>MESLEQLEEQAINAALKHQWDEAILLNKQIISLDQVNFGTYLRLGFAYMQKHELAKAKTFYRKILKMQPVNRIALENLEKIKILEKRKKTILNTTNSNLNPNVFLEIPGKTKTVKLVKLGQKEELAGLIIGQEVQLKQKKRKIEIRTQQNDYIGSLPDDVSQRLKYFIKEKSTYTCFIKETSLTEVVVFIKEETKGRKVQRYLSFAQNPHTVMSDIKQEETSEHEDEEEWIGVGEEVEVVEKDEDLEHIKQDNYDESEEE</sequence>
<evidence type="ECO:0000256" key="1">
    <source>
        <dbReference type="PROSITE-ProRule" id="PRU00339"/>
    </source>
</evidence>
<dbReference type="InterPro" id="IPR019734">
    <property type="entry name" value="TPR_rpt"/>
</dbReference>
<keyword evidence="1" id="KW-0802">TPR repeat</keyword>
<protein>
    <submittedName>
        <fullName evidence="2">Uncharacterized protein</fullName>
    </submittedName>
</protein>
<dbReference type="EMBL" id="MGAC01000042">
    <property type="protein sequence ID" value="OGK37418.1"/>
    <property type="molecule type" value="Genomic_DNA"/>
</dbReference>
<dbReference type="Proteomes" id="UP000176803">
    <property type="component" value="Unassembled WGS sequence"/>
</dbReference>
<dbReference type="SMART" id="SM00028">
    <property type="entry name" value="TPR"/>
    <property type="match status" value="1"/>
</dbReference>
<evidence type="ECO:0000313" key="3">
    <source>
        <dbReference type="Proteomes" id="UP000176803"/>
    </source>
</evidence>
<dbReference type="PROSITE" id="PS50005">
    <property type="entry name" value="TPR"/>
    <property type="match status" value="1"/>
</dbReference>
<dbReference type="SUPFAM" id="SSF48452">
    <property type="entry name" value="TPR-like"/>
    <property type="match status" value="1"/>
</dbReference>
<comment type="caution">
    <text evidence="2">The sequence shown here is derived from an EMBL/GenBank/DDBJ whole genome shotgun (WGS) entry which is preliminary data.</text>
</comment>
<proteinExistence type="predicted"/>
<dbReference type="InterPro" id="IPR011990">
    <property type="entry name" value="TPR-like_helical_dom_sf"/>
</dbReference>
<organism evidence="2 3">
    <name type="scientific">Candidatus Roizmanbacteria bacterium RIFCSPHIGHO2_12_FULL_41_11</name>
    <dbReference type="NCBI Taxonomy" id="1802052"/>
    <lineage>
        <taxon>Bacteria</taxon>
        <taxon>Candidatus Roizmaniibacteriota</taxon>
    </lineage>
</organism>
<dbReference type="Gene3D" id="1.25.40.10">
    <property type="entry name" value="Tetratricopeptide repeat domain"/>
    <property type="match status" value="1"/>
</dbReference>
<accession>A0A1F7I211</accession>
<gene>
    <name evidence="2" type="ORF">A3F03_04210</name>
</gene>
<feature type="repeat" description="TPR" evidence="1">
    <location>
        <begin position="38"/>
        <end position="71"/>
    </location>
</feature>
<name>A0A1F7I211_9BACT</name>
<evidence type="ECO:0000313" key="2">
    <source>
        <dbReference type="EMBL" id="OGK37418.1"/>
    </source>
</evidence>